<organism evidence="2 3">
    <name type="scientific">Paramecium pentaurelia</name>
    <dbReference type="NCBI Taxonomy" id="43138"/>
    <lineage>
        <taxon>Eukaryota</taxon>
        <taxon>Sar</taxon>
        <taxon>Alveolata</taxon>
        <taxon>Ciliophora</taxon>
        <taxon>Intramacronucleata</taxon>
        <taxon>Oligohymenophorea</taxon>
        <taxon>Peniculida</taxon>
        <taxon>Parameciidae</taxon>
        <taxon>Paramecium</taxon>
    </lineage>
</organism>
<gene>
    <name evidence="2" type="ORF">PPENT_87.1.T0350291</name>
</gene>
<proteinExistence type="predicted"/>
<reference evidence="2" key="1">
    <citation type="submission" date="2021-01" db="EMBL/GenBank/DDBJ databases">
        <authorList>
            <consortium name="Genoscope - CEA"/>
            <person name="William W."/>
        </authorList>
    </citation>
    <scope>NUCLEOTIDE SEQUENCE</scope>
</reference>
<dbReference type="GO" id="GO:0032934">
    <property type="term" value="F:sterol binding"/>
    <property type="evidence" value="ECO:0007669"/>
    <property type="project" value="TreeGrafter"/>
</dbReference>
<comment type="caution">
    <text evidence="2">The sequence shown here is derived from an EMBL/GenBank/DDBJ whole genome shotgun (WGS) entry which is preliminary data.</text>
</comment>
<dbReference type="Proteomes" id="UP000689195">
    <property type="component" value="Unassembled WGS sequence"/>
</dbReference>
<dbReference type="InterPro" id="IPR000648">
    <property type="entry name" value="Oxysterol-bd"/>
</dbReference>
<dbReference type="GO" id="GO:0005829">
    <property type="term" value="C:cytosol"/>
    <property type="evidence" value="ECO:0007669"/>
    <property type="project" value="TreeGrafter"/>
</dbReference>
<dbReference type="PANTHER" id="PTHR10972">
    <property type="entry name" value="OXYSTEROL-BINDING PROTEIN-RELATED"/>
    <property type="match status" value="1"/>
</dbReference>
<dbReference type="EMBL" id="CAJJDO010000035">
    <property type="protein sequence ID" value="CAD8161026.1"/>
    <property type="molecule type" value="Genomic_DNA"/>
</dbReference>
<dbReference type="FunFam" id="2.40.160.120:FF:000015">
    <property type="entry name" value="Oxysterol binding protein, putative"/>
    <property type="match status" value="1"/>
</dbReference>
<feature type="compositionally biased region" description="Basic and acidic residues" evidence="1">
    <location>
        <begin position="921"/>
        <end position="944"/>
    </location>
</feature>
<protein>
    <submittedName>
        <fullName evidence="2">Uncharacterized protein</fullName>
    </submittedName>
</protein>
<dbReference type="OrthoDB" id="287672at2759"/>
<evidence type="ECO:0000313" key="3">
    <source>
        <dbReference type="Proteomes" id="UP000689195"/>
    </source>
</evidence>
<name>A0A8S1UEE8_9CILI</name>
<dbReference type="AlphaFoldDB" id="A0A8S1UEE8"/>
<dbReference type="GO" id="GO:0016020">
    <property type="term" value="C:membrane"/>
    <property type="evidence" value="ECO:0007669"/>
    <property type="project" value="TreeGrafter"/>
</dbReference>
<sequence>MQQHFFYVLNEEPKDQLIIGLTNILKEKGVIKDFGLDLCLLEFDIYELQRIVLKSLFHRIYLQYFISINKEYVRNHLIFTLYIINLILRMLDNNKNALMSCSAFKESGVLKGWGERLLIYDLKQQILRYIDVKGQTQKQLLIQNYIIHPVAFHQGKWAIKFKTPQEIEPKLARFGWNNQSEALQWYDFFNGKYLAMQITKEKKEKKLQEWDQFMPESERVINQGVPSMAIKPSQVSRMRQIIPLLPQFLQNDIEIILENTLENLQGFSDIHSFKVLFQSQTKQLYQDPNDQLHMRFFLKSEMPPARIFDELSIHTFGDNWNPQVSIYQVFPTKKDCAIIYTEFDMGEKFQNNQLKQNKPQSQKDIEHEFFSQESFSKQPKSHTLNQNEKIRLIYTQKHFQIDENAYCIMKKYIGNEIHHNQIDKDKAEGTDEFKITRSCVLIQAKQEDKFKAQIIEDIYLECENREKGEEVMKRFLLNLENIDNQILQADNYIKQQTEHVLIKNADDDIDNLQISFIQLVPEVQRITSEQHQQQSLQEYKEILDLVQTGQFIQRSIQRQFNQNILPGLEKFLETTKEDGHFLLTKYYEVDPKKGGLIYTNKKLISDQRSVLLDIIKRMGSNLLSGKSLMSVSLPIQVFEARSFLERMARGQGHAPVFLEKAAQTTDIFEQLKLTVSFHLASFMMGVQQEKPFNPIIGETFEGRIKGCPIYLEQTSHHPPISNYIMYGRGYKLFGSFCPLVNMGTNSLAGEQQGHSQIHFQNTNLKFYYMAQPFMLYGVLLGQRSVNCHKRSYCFQPEHQLLVEITFNPKDKNAGFFSSSSQKIDQFIGKICKVTPECIQKCLKAHKTNSGIKLKILPQEILDTYNINIKGRWTSFLQFDNVTYWDIEVHRPYILELESSPLPSDCLYRLDLLYMKMKDMSKGQDIKEQMEVDQRKDKQLREKLGNKNKKKKKSS</sequence>
<dbReference type="Pfam" id="PF01237">
    <property type="entry name" value="Oxysterol_BP"/>
    <property type="match status" value="1"/>
</dbReference>
<feature type="compositionally biased region" description="Basic residues" evidence="1">
    <location>
        <begin position="945"/>
        <end position="954"/>
    </location>
</feature>
<accession>A0A8S1UEE8</accession>
<evidence type="ECO:0000313" key="2">
    <source>
        <dbReference type="EMBL" id="CAD8161026.1"/>
    </source>
</evidence>
<feature type="region of interest" description="Disordered" evidence="1">
    <location>
        <begin position="921"/>
        <end position="954"/>
    </location>
</feature>
<keyword evidence="3" id="KW-1185">Reference proteome</keyword>
<evidence type="ECO:0000256" key="1">
    <source>
        <dbReference type="SAM" id="MobiDB-lite"/>
    </source>
</evidence>
<dbReference type="PANTHER" id="PTHR10972:SF148">
    <property type="entry name" value="OXYSTEROL-BINDING PROTEIN 9"/>
    <property type="match status" value="1"/>
</dbReference>